<organism evidence="1 2">
    <name type="scientific">Rhodoplanes serenus</name>
    <dbReference type="NCBI Taxonomy" id="200615"/>
    <lineage>
        <taxon>Bacteria</taxon>
        <taxon>Pseudomonadati</taxon>
        <taxon>Pseudomonadota</taxon>
        <taxon>Alphaproteobacteria</taxon>
        <taxon>Hyphomicrobiales</taxon>
        <taxon>Nitrobacteraceae</taxon>
        <taxon>Rhodoplanes</taxon>
    </lineage>
</organism>
<gene>
    <name evidence="1" type="ORF">RHODGE_RHODGE_05052</name>
</gene>
<dbReference type="SUPFAM" id="SSF54427">
    <property type="entry name" value="NTF2-like"/>
    <property type="match status" value="1"/>
</dbReference>
<evidence type="ECO:0000313" key="1">
    <source>
        <dbReference type="EMBL" id="VCU11571.1"/>
    </source>
</evidence>
<dbReference type="Proteomes" id="UP000289200">
    <property type="component" value="Unassembled WGS sequence"/>
</dbReference>
<comment type="caution">
    <text evidence="1">The sequence shown here is derived from an EMBL/GenBank/DDBJ whole genome shotgun (WGS) entry which is preliminary data.</text>
</comment>
<keyword evidence="2" id="KW-1185">Reference proteome</keyword>
<dbReference type="Gene3D" id="3.10.450.50">
    <property type="match status" value="1"/>
</dbReference>
<dbReference type="RefSeq" id="WP_129611721.1">
    <property type="nucleotide sequence ID" value="NZ_UWOC01000214.1"/>
</dbReference>
<accession>A0A447D212</accession>
<name>A0A447D212_9BRAD</name>
<dbReference type="EMBL" id="UWOC01000214">
    <property type="protein sequence ID" value="VCU11571.1"/>
    <property type="molecule type" value="Genomic_DNA"/>
</dbReference>
<dbReference type="OrthoDB" id="8364121at2"/>
<protein>
    <recommendedName>
        <fullName evidence="3">SnoaL-like domain-containing protein</fullName>
    </recommendedName>
</protein>
<dbReference type="AlphaFoldDB" id="A0A447D212"/>
<sequence length="164" mass="17898">MTFDPADRGGRDRGALLQALTTFETDYWHDVDFNHGRGGEAFYVADGLFAIGDTRMDGRDAIRGFYAWREQRGARTARHVVTNFRLESAGGDEAGSDNAATLHCILLLYAADGLPVLPSLPAILIADVVSVCVHRGGRWLYRSHVLTPVFMGGTPPTIPPETKP</sequence>
<evidence type="ECO:0008006" key="3">
    <source>
        <dbReference type="Google" id="ProtNLM"/>
    </source>
</evidence>
<reference evidence="2" key="1">
    <citation type="submission" date="2018-10" db="EMBL/GenBank/DDBJ databases">
        <authorList>
            <person name="Peiro R."/>
            <person name="Begona"/>
            <person name="Cbmso G."/>
            <person name="Lopez M."/>
            <person name="Gonzalez S."/>
            <person name="Sacristan E."/>
            <person name="Castillo E."/>
        </authorList>
    </citation>
    <scope>NUCLEOTIDE SEQUENCE [LARGE SCALE GENOMIC DNA]</scope>
</reference>
<evidence type="ECO:0000313" key="2">
    <source>
        <dbReference type="Proteomes" id="UP000289200"/>
    </source>
</evidence>
<dbReference type="InterPro" id="IPR032710">
    <property type="entry name" value="NTF2-like_dom_sf"/>
</dbReference>
<proteinExistence type="predicted"/>